<gene>
    <name evidence="2" type="ORF">GCM10011322_03420</name>
</gene>
<feature type="domain" description="Putative Flp pilus-assembly TadG-like N-terminal" evidence="1">
    <location>
        <begin position="10"/>
        <end position="57"/>
    </location>
</feature>
<organism evidence="2 3">
    <name type="scientific">Salinarimonas ramus</name>
    <dbReference type="NCBI Taxonomy" id="690164"/>
    <lineage>
        <taxon>Bacteria</taxon>
        <taxon>Pseudomonadati</taxon>
        <taxon>Pseudomonadota</taxon>
        <taxon>Alphaproteobacteria</taxon>
        <taxon>Hyphomicrobiales</taxon>
        <taxon>Salinarimonadaceae</taxon>
        <taxon>Salinarimonas</taxon>
    </lineage>
</organism>
<dbReference type="Pfam" id="PF13400">
    <property type="entry name" value="Tad"/>
    <property type="match status" value="1"/>
</dbReference>
<accession>A0A917Q4E0</accession>
<dbReference type="RefSeq" id="WP_188908842.1">
    <property type="nucleotide sequence ID" value="NZ_BMMF01000001.1"/>
</dbReference>
<evidence type="ECO:0000313" key="3">
    <source>
        <dbReference type="Proteomes" id="UP000600449"/>
    </source>
</evidence>
<dbReference type="InterPro" id="IPR028087">
    <property type="entry name" value="Tad_N"/>
</dbReference>
<evidence type="ECO:0000259" key="1">
    <source>
        <dbReference type="Pfam" id="PF13400"/>
    </source>
</evidence>
<proteinExistence type="predicted"/>
<dbReference type="AlphaFoldDB" id="A0A917Q4E0"/>
<comment type="caution">
    <text evidence="2">The sequence shown here is derived from an EMBL/GenBank/DDBJ whole genome shotgun (WGS) entry which is preliminary data.</text>
</comment>
<name>A0A917Q4E0_9HYPH</name>
<dbReference type="EMBL" id="BMMF01000001">
    <property type="protein sequence ID" value="GGK20068.1"/>
    <property type="molecule type" value="Genomic_DNA"/>
</dbReference>
<sequence length="388" mass="40344">MRSFFSDTRGSVALMLALVLVPLVGVAGAAVDYTRTTNARTQIQAALDAAVLAGARADGDAIAAAQRAFDTSDVPGATGVVGRFSLGADGRVIGQASFSVPTTFLSVLGMRAVDAGVDAEAIRGTDAGPCILVLDETSPQPFLVNSGADVRAPRCEIHVRGTRNPAAILNARAQLDVARLCIAGRRIIDNGAGVSRVELGCEAASDTYGARMPTPSVGACDYSNGNYNGGAVTLSPGVYCGWHNFNGAPTVTLEPGLYVVRDGGWNVNGGVWRGEGVTFYFPSTAKIQFNSAMDVDLSAPTSGNTAGILFFEAPGLSRSQFILNGSIANDLDGLIYLPSRELVMNATSRIASDAITIVADRVILNDMDWNLEPGSARGGGDRVARLVR</sequence>
<protein>
    <recommendedName>
        <fullName evidence="1">Putative Flp pilus-assembly TadG-like N-terminal domain-containing protein</fullName>
    </recommendedName>
</protein>
<keyword evidence="3" id="KW-1185">Reference proteome</keyword>
<reference evidence="2 3" key="1">
    <citation type="journal article" date="2014" name="Int. J. Syst. Evol. Microbiol.">
        <title>Complete genome sequence of Corynebacterium casei LMG S-19264T (=DSM 44701T), isolated from a smear-ripened cheese.</title>
        <authorList>
            <consortium name="US DOE Joint Genome Institute (JGI-PGF)"/>
            <person name="Walter F."/>
            <person name="Albersmeier A."/>
            <person name="Kalinowski J."/>
            <person name="Ruckert C."/>
        </authorList>
    </citation>
    <scope>NUCLEOTIDE SEQUENCE [LARGE SCALE GENOMIC DNA]</scope>
    <source>
        <strain evidence="2 3">CGMCC 1.9161</strain>
    </source>
</reference>
<evidence type="ECO:0000313" key="2">
    <source>
        <dbReference type="EMBL" id="GGK20068.1"/>
    </source>
</evidence>
<dbReference type="Proteomes" id="UP000600449">
    <property type="component" value="Unassembled WGS sequence"/>
</dbReference>